<reference evidence="1" key="1">
    <citation type="submission" date="2020-03" db="EMBL/GenBank/DDBJ databases">
        <title>Hybrid Assembly of Korean Phytophthora infestans isolates.</title>
        <authorList>
            <person name="Prokchorchik M."/>
            <person name="Lee Y."/>
            <person name="Seo J."/>
            <person name="Cho J.-H."/>
            <person name="Park Y.-E."/>
            <person name="Jang D.-C."/>
            <person name="Im J.-S."/>
            <person name="Choi J.-G."/>
            <person name="Park H.-J."/>
            <person name="Lee G.-B."/>
            <person name="Lee Y.-G."/>
            <person name="Hong S.-Y."/>
            <person name="Cho K."/>
            <person name="Sohn K.H."/>
        </authorList>
    </citation>
    <scope>NUCLEOTIDE SEQUENCE</scope>
    <source>
        <strain evidence="1">KR_2_A2</strain>
    </source>
</reference>
<evidence type="ECO:0008006" key="3">
    <source>
        <dbReference type="Google" id="ProtNLM"/>
    </source>
</evidence>
<dbReference type="InterPro" id="IPR052980">
    <property type="entry name" value="Crinkler_effector"/>
</dbReference>
<sequence>MLYCRREVLDLWGFVQNEVIAKNARGFIVGPPGIGKSVAMLSFVASLDHQEWNVVWIHLSQNLDSCLALGTKEYWDIAGLSSFELPRVAGKKLFICLDGYKATTTHAKFFKRVFTLLDKKNERLVVCSSMSSLGKRNLEDDRHANIQVFFLYSWTKDNYLAAIADQTFYDKIASKLDATSPNAVNEDDGFEAEWSEEDKKHYALDLKFYYAGGSCRFMFQYPTIEVMDCLKTGVQSAANKSDLVKYCGGYWHTDPIDRLYGMQPDGDGNARFPVSSCAAFLFAEECDEQTIVQLAARLNGSNNSAVDGHLFEWLFLASVPKRAVKLFGDHEVGDVLPQANVLRFDPKKRFKVLSDGKIKGDGSWLQPMAWNQGGYDAVHFDKDKGKVIFIQVTRSEKHDFKMRFLYEVLLKLEMARMKIKQVVIYFVVKPSQYLNFKLGHIEDRDVLLKFDKSWTRPEEKYVQVRAFEAPPV</sequence>
<organism evidence="1 2">
    <name type="scientific">Phytophthora infestans</name>
    <name type="common">Potato late blight agent</name>
    <name type="synonym">Botrytis infestans</name>
    <dbReference type="NCBI Taxonomy" id="4787"/>
    <lineage>
        <taxon>Eukaryota</taxon>
        <taxon>Sar</taxon>
        <taxon>Stramenopiles</taxon>
        <taxon>Oomycota</taxon>
        <taxon>Peronosporomycetes</taxon>
        <taxon>Peronosporales</taxon>
        <taxon>Peronosporaceae</taxon>
        <taxon>Phytophthora</taxon>
    </lineage>
</organism>
<dbReference type="Gene3D" id="3.40.50.300">
    <property type="entry name" value="P-loop containing nucleotide triphosphate hydrolases"/>
    <property type="match status" value="1"/>
</dbReference>
<dbReference type="InterPro" id="IPR027417">
    <property type="entry name" value="P-loop_NTPase"/>
</dbReference>
<dbReference type="EMBL" id="JAACNO010003335">
    <property type="protein sequence ID" value="KAF4127097.1"/>
    <property type="molecule type" value="Genomic_DNA"/>
</dbReference>
<protein>
    <recommendedName>
        <fullName evidence="3">Crinkler (CRN) family protein</fullName>
    </recommendedName>
</protein>
<gene>
    <name evidence="1" type="ORF">GN958_ATG23744</name>
</gene>
<proteinExistence type="predicted"/>
<comment type="caution">
    <text evidence="1">The sequence shown here is derived from an EMBL/GenBank/DDBJ whole genome shotgun (WGS) entry which is preliminary data.</text>
</comment>
<evidence type="ECO:0000313" key="2">
    <source>
        <dbReference type="Proteomes" id="UP000704712"/>
    </source>
</evidence>
<dbReference type="AlphaFoldDB" id="A0A8S9TK12"/>
<dbReference type="PANTHER" id="PTHR33129">
    <property type="entry name" value="PROTEIN KINASE DOMAIN-CONTAINING PROTEIN-RELATED"/>
    <property type="match status" value="1"/>
</dbReference>
<accession>A0A8S9TK12</accession>
<name>A0A8S9TK12_PHYIN</name>
<dbReference type="SUPFAM" id="SSF52540">
    <property type="entry name" value="P-loop containing nucleoside triphosphate hydrolases"/>
    <property type="match status" value="1"/>
</dbReference>
<dbReference type="Proteomes" id="UP000704712">
    <property type="component" value="Unassembled WGS sequence"/>
</dbReference>
<evidence type="ECO:0000313" key="1">
    <source>
        <dbReference type="EMBL" id="KAF4127097.1"/>
    </source>
</evidence>